<keyword evidence="2" id="KW-0489">Methyltransferase</keyword>
<comment type="caution">
    <text evidence="2">The sequence shown here is derived from an EMBL/GenBank/DDBJ whole genome shotgun (WGS) entry which is preliminary data.</text>
</comment>
<gene>
    <name evidence="2" type="ORF">SAMN04488518_103109</name>
</gene>
<dbReference type="Proteomes" id="UP000199598">
    <property type="component" value="Unassembled WGS sequence"/>
</dbReference>
<dbReference type="GO" id="GO:0008168">
    <property type="term" value="F:methyltransferase activity"/>
    <property type="evidence" value="ECO:0007669"/>
    <property type="project" value="UniProtKB-KW"/>
</dbReference>
<dbReference type="InterPro" id="IPR029063">
    <property type="entry name" value="SAM-dependent_MTases_sf"/>
</dbReference>
<dbReference type="Pfam" id="PF13649">
    <property type="entry name" value="Methyltransf_25"/>
    <property type="match status" value="1"/>
</dbReference>
<protein>
    <submittedName>
        <fullName evidence="2">Methyltransferase domain-containing protein</fullName>
    </submittedName>
</protein>
<dbReference type="GO" id="GO:0032259">
    <property type="term" value="P:methylation"/>
    <property type="evidence" value="ECO:0007669"/>
    <property type="project" value="UniProtKB-KW"/>
</dbReference>
<sequence length="218" mass="24469">MNKENLDSAAGAEVYSDKTLRIYDLLVLRFSNTFLWRCSASKALSFFNRNVSANHLDVGVGSGYFLEHGRFPDKTRLVLMDLNQTCLDYAKARSVVANVSTTQADVLEPIDWTDAKFDSINLGYLLHCLPGSMKQKYMVFENLRPLLNDGGILFGSTILGEGQKPNWAARKLMGFYNSKGIFSNAQDNLDDLRSILETYFRDVTIEVVGEVALFKGRV</sequence>
<evidence type="ECO:0000313" key="2">
    <source>
        <dbReference type="EMBL" id="SFK22179.1"/>
    </source>
</evidence>
<dbReference type="InterPro" id="IPR041698">
    <property type="entry name" value="Methyltransf_25"/>
</dbReference>
<organism evidence="2 3">
    <name type="scientific">Pseudovibrio ascidiaceicola</name>
    <dbReference type="NCBI Taxonomy" id="285279"/>
    <lineage>
        <taxon>Bacteria</taxon>
        <taxon>Pseudomonadati</taxon>
        <taxon>Pseudomonadota</taxon>
        <taxon>Alphaproteobacteria</taxon>
        <taxon>Hyphomicrobiales</taxon>
        <taxon>Stappiaceae</taxon>
        <taxon>Pseudovibrio</taxon>
    </lineage>
</organism>
<evidence type="ECO:0000259" key="1">
    <source>
        <dbReference type="Pfam" id="PF13649"/>
    </source>
</evidence>
<evidence type="ECO:0000313" key="3">
    <source>
        <dbReference type="Proteomes" id="UP000199598"/>
    </source>
</evidence>
<dbReference type="PIRSF" id="PIRSF011491">
    <property type="entry name" value="Mtase_YbcY_prd"/>
    <property type="match status" value="1"/>
</dbReference>
<reference evidence="2 3" key="1">
    <citation type="submission" date="2016-10" db="EMBL/GenBank/DDBJ databases">
        <authorList>
            <person name="Varghese N."/>
            <person name="Submissions S."/>
        </authorList>
    </citation>
    <scope>NUCLEOTIDE SEQUENCE [LARGE SCALE GENOMIC DNA]</scope>
    <source>
        <strain evidence="2 3">DSM 16392</strain>
    </source>
</reference>
<accession>A0A1I3XS79</accession>
<keyword evidence="3" id="KW-1185">Reference proteome</keyword>
<proteinExistence type="predicted"/>
<dbReference type="Gene3D" id="3.40.50.150">
    <property type="entry name" value="Vaccinia Virus protein VP39"/>
    <property type="match status" value="1"/>
</dbReference>
<dbReference type="CDD" id="cd02440">
    <property type="entry name" value="AdoMet_MTases"/>
    <property type="match status" value="1"/>
</dbReference>
<keyword evidence="2" id="KW-0808">Transferase</keyword>
<dbReference type="InterPro" id="IPR016584">
    <property type="entry name" value="MeTrfase_VrtF"/>
</dbReference>
<dbReference type="EMBL" id="FOSK01000003">
    <property type="protein sequence ID" value="SFK22179.1"/>
    <property type="molecule type" value="Genomic_DNA"/>
</dbReference>
<dbReference type="RefSeq" id="WP_093518087.1">
    <property type="nucleotide sequence ID" value="NZ_FOSK01000003.1"/>
</dbReference>
<dbReference type="SUPFAM" id="SSF53335">
    <property type="entry name" value="S-adenosyl-L-methionine-dependent methyltransferases"/>
    <property type="match status" value="1"/>
</dbReference>
<feature type="domain" description="Methyltransferase" evidence="1">
    <location>
        <begin position="56"/>
        <end position="151"/>
    </location>
</feature>
<name>A0A1I3XS79_9HYPH</name>